<evidence type="ECO:0000256" key="1">
    <source>
        <dbReference type="ARBA" id="ARBA00022723"/>
    </source>
</evidence>
<keyword evidence="1" id="KW-0479">Metal-binding</keyword>
<evidence type="ECO:0000313" key="4">
    <source>
        <dbReference type="EMBL" id="EXG79766.1"/>
    </source>
</evidence>
<dbReference type="EMBL" id="JFBT01000001">
    <property type="protein sequence ID" value="EXG79766.1"/>
    <property type="molecule type" value="Genomic_DNA"/>
</dbReference>
<dbReference type="HOGENOM" id="CLU_1774289_0_0_11"/>
<proteinExistence type="predicted"/>
<keyword evidence="2" id="KW-0186">Copper</keyword>
<dbReference type="Pfam" id="PF13473">
    <property type="entry name" value="Cupredoxin_1"/>
    <property type="match status" value="1"/>
</dbReference>
<keyword evidence="5" id="KW-1185">Reference proteome</keyword>
<sequence>MTPRVVVGAAAAGLLVLTGCASWGPEGGPGGLGRSDAPVTASTSAAPAVAAIRGPDGVQRITVTMTDDLRFEPDRVRARPGVIEFRLQNVGVTPHDMTVVENTAGNVNGGQTATLRVTVEKPGEYPFPCLYHAESGMRGVLEVAAQ</sequence>
<dbReference type="AlphaFoldDB" id="A0A011ACM0"/>
<evidence type="ECO:0000256" key="2">
    <source>
        <dbReference type="ARBA" id="ARBA00023008"/>
    </source>
</evidence>
<feature type="domain" description="EfeO-type cupredoxin-like" evidence="3">
    <location>
        <begin position="56"/>
        <end position="141"/>
    </location>
</feature>
<evidence type="ECO:0000259" key="3">
    <source>
        <dbReference type="Pfam" id="PF13473"/>
    </source>
</evidence>
<dbReference type="InterPro" id="IPR050845">
    <property type="entry name" value="Cu-binding_ET"/>
</dbReference>
<gene>
    <name evidence="4" type="ORF">CryarDRAFT_0811</name>
</gene>
<dbReference type="PROSITE" id="PS51257">
    <property type="entry name" value="PROKAR_LIPOPROTEIN"/>
    <property type="match status" value="1"/>
</dbReference>
<dbReference type="OrthoDB" id="5189991at2"/>
<comment type="caution">
    <text evidence="4">The sequence shown here is derived from an EMBL/GenBank/DDBJ whole genome shotgun (WGS) entry which is preliminary data.</text>
</comment>
<protein>
    <submittedName>
        <fullName evidence="4">Plastocyanin</fullName>
    </submittedName>
</protein>
<name>A0A011ACM0_9ACTN</name>
<dbReference type="GO" id="GO:0046872">
    <property type="term" value="F:metal ion binding"/>
    <property type="evidence" value="ECO:0007669"/>
    <property type="project" value="UniProtKB-KW"/>
</dbReference>
<dbReference type="RefSeq" id="WP_035848537.1">
    <property type="nucleotide sequence ID" value="NZ_KK073874.1"/>
</dbReference>
<dbReference type="Gene3D" id="2.60.40.420">
    <property type="entry name" value="Cupredoxins - blue copper proteins"/>
    <property type="match status" value="1"/>
</dbReference>
<dbReference type="SUPFAM" id="SSF49503">
    <property type="entry name" value="Cupredoxins"/>
    <property type="match status" value="1"/>
</dbReference>
<dbReference type="InterPro" id="IPR028096">
    <property type="entry name" value="EfeO_Cupredoxin"/>
</dbReference>
<dbReference type="Proteomes" id="UP000021053">
    <property type="component" value="Unassembled WGS sequence"/>
</dbReference>
<dbReference type="PANTHER" id="PTHR38439:SF3">
    <property type="entry name" value="COPPER-RESISTANT CUPROPROTEIN COPI"/>
    <property type="match status" value="1"/>
</dbReference>
<organism evidence="4 5">
    <name type="scientific">Cryptosporangium arvum DSM 44712</name>
    <dbReference type="NCBI Taxonomy" id="927661"/>
    <lineage>
        <taxon>Bacteria</taxon>
        <taxon>Bacillati</taxon>
        <taxon>Actinomycetota</taxon>
        <taxon>Actinomycetes</taxon>
        <taxon>Cryptosporangiales</taxon>
        <taxon>Cryptosporangiaceae</taxon>
        <taxon>Cryptosporangium</taxon>
    </lineage>
</organism>
<dbReference type="InterPro" id="IPR008972">
    <property type="entry name" value="Cupredoxin"/>
</dbReference>
<evidence type="ECO:0000313" key="5">
    <source>
        <dbReference type="Proteomes" id="UP000021053"/>
    </source>
</evidence>
<reference evidence="4 5" key="1">
    <citation type="submission" date="2013-07" db="EMBL/GenBank/DDBJ databases">
        <authorList>
            <consortium name="DOE Joint Genome Institute"/>
            <person name="Eisen J."/>
            <person name="Huntemann M."/>
            <person name="Han J."/>
            <person name="Chen A."/>
            <person name="Kyrpides N."/>
            <person name="Mavromatis K."/>
            <person name="Markowitz V."/>
            <person name="Palaniappan K."/>
            <person name="Ivanova N."/>
            <person name="Schaumberg A."/>
            <person name="Pati A."/>
            <person name="Liolios K."/>
            <person name="Nordberg H.P."/>
            <person name="Cantor M.N."/>
            <person name="Hua S.X."/>
            <person name="Woyke T."/>
        </authorList>
    </citation>
    <scope>NUCLEOTIDE SEQUENCE [LARGE SCALE GENOMIC DNA]</scope>
    <source>
        <strain evidence="4 5">DSM 44712</strain>
    </source>
</reference>
<accession>A0A011ACM0</accession>
<dbReference type="PANTHER" id="PTHR38439">
    <property type="entry name" value="AURACYANIN-B"/>
    <property type="match status" value="1"/>
</dbReference>